<comment type="caution">
    <text evidence="1">The sequence shown here is derived from an EMBL/GenBank/DDBJ whole genome shotgun (WGS) entry which is preliminary data.</text>
</comment>
<dbReference type="EMBL" id="JAAGLU010000022">
    <property type="protein sequence ID" value="NEC89189.1"/>
    <property type="molecule type" value="Genomic_DNA"/>
</dbReference>
<protein>
    <submittedName>
        <fullName evidence="1">Uncharacterized protein</fullName>
    </submittedName>
</protein>
<name>A0A6B3BXP5_9ACTN</name>
<sequence length="89" mass="9902">MEQITMHSRARVPAITCGSNATKARLDRHLSVLSGPAVPQRETAEATLLMRELTSRDTVKQRSDLGTRVSRLSLFAPLRRLSRTLFGGR</sequence>
<reference evidence="1" key="1">
    <citation type="submission" date="2020-01" db="EMBL/GenBank/DDBJ databases">
        <title>Insect and environment-associated Actinomycetes.</title>
        <authorList>
            <person name="Currrie C."/>
            <person name="Chevrette M."/>
            <person name="Carlson C."/>
            <person name="Stubbendieck R."/>
            <person name="Wendt-Pienkowski E."/>
        </authorList>
    </citation>
    <scope>NUCLEOTIDE SEQUENCE</scope>
    <source>
        <strain evidence="1">SID12501</strain>
    </source>
</reference>
<dbReference type="AlphaFoldDB" id="A0A6B3BXP5"/>
<gene>
    <name evidence="1" type="ORF">G3I71_26000</name>
</gene>
<dbReference type="RefSeq" id="WP_164317840.1">
    <property type="nucleotide sequence ID" value="NZ_JAAGLU010000022.1"/>
</dbReference>
<proteinExistence type="predicted"/>
<accession>A0A6B3BXP5</accession>
<organism evidence="1">
    <name type="scientific">Streptomyces sp. SID12501</name>
    <dbReference type="NCBI Taxonomy" id="2706042"/>
    <lineage>
        <taxon>Bacteria</taxon>
        <taxon>Bacillati</taxon>
        <taxon>Actinomycetota</taxon>
        <taxon>Actinomycetes</taxon>
        <taxon>Kitasatosporales</taxon>
        <taxon>Streptomycetaceae</taxon>
        <taxon>Streptomyces</taxon>
    </lineage>
</organism>
<evidence type="ECO:0000313" key="1">
    <source>
        <dbReference type="EMBL" id="NEC89189.1"/>
    </source>
</evidence>